<dbReference type="AlphaFoldDB" id="A0AAV7A805"/>
<comment type="caution">
    <text evidence="2">The sequence shown here is derived from an EMBL/GenBank/DDBJ whole genome shotgun (WGS) entry which is preliminary data.</text>
</comment>
<dbReference type="EMBL" id="WNYA01000009">
    <property type="protein sequence ID" value="KAG8555605.1"/>
    <property type="molecule type" value="Genomic_DNA"/>
</dbReference>
<protein>
    <submittedName>
        <fullName evidence="2">Uncharacterized protein</fullName>
    </submittedName>
</protein>
<feature type="compositionally biased region" description="Low complexity" evidence="1">
    <location>
        <begin position="271"/>
        <end position="284"/>
    </location>
</feature>
<feature type="region of interest" description="Disordered" evidence="1">
    <location>
        <begin position="56"/>
        <end position="75"/>
    </location>
</feature>
<keyword evidence="3" id="KW-1185">Reference proteome</keyword>
<accession>A0AAV7A805</accession>
<evidence type="ECO:0000256" key="1">
    <source>
        <dbReference type="SAM" id="MobiDB-lite"/>
    </source>
</evidence>
<gene>
    <name evidence="2" type="ORF">GDO81_017757</name>
</gene>
<name>A0AAV7A805_ENGPU</name>
<evidence type="ECO:0000313" key="3">
    <source>
        <dbReference type="Proteomes" id="UP000824782"/>
    </source>
</evidence>
<feature type="region of interest" description="Disordered" evidence="1">
    <location>
        <begin position="270"/>
        <end position="315"/>
    </location>
</feature>
<sequence>MFKSNVKEDKSNTKTSGPCTIKYSSASKDISAAEKSNRVKRLLCITENLSSRYKLDRSPNASEEKVNISTDQSERQQIVTNSPAAILCAIHNNKEINREDATGKHAVDLIDNYKDAIVKLRGQNAWKSCSNYSENLAKSSFHGHIQTCILQLSNQKLPPPVKLLSCGDNSVLLKTADGKVKGLEGPSQRLHRGHHRNSFPASPVITMNKISRTDSEKFVWSQNTQECSKGEMCEVNTGHVRIYPTSPGKENAGHSQDVWGFPAFHPYPMKTQYSSASSSRGQTRSGKRNQSAPRLNSSEVQTLHTSNTSRDRVPVGGKVTVGLMLNTIRHGFKQNHMRVTLGQTNRFMEA</sequence>
<feature type="compositionally biased region" description="Basic and acidic residues" evidence="1">
    <location>
        <begin position="56"/>
        <end position="66"/>
    </location>
</feature>
<evidence type="ECO:0000313" key="2">
    <source>
        <dbReference type="EMBL" id="KAG8555605.1"/>
    </source>
</evidence>
<proteinExistence type="predicted"/>
<dbReference type="Proteomes" id="UP000824782">
    <property type="component" value="Unassembled WGS sequence"/>
</dbReference>
<feature type="compositionally biased region" description="Polar residues" evidence="1">
    <location>
        <begin position="288"/>
        <end position="308"/>
    </location>
</feature>
<reference evidence="2" key="1">
    <citation type="thesis" date="2020" institute="ProQuest LLC" country="789 East Eisenhower Parkway, Ann Arbor, MI, USA">
        <title>Comparative Genomics and Chromosome Evolution.</title>
        <authorList>
            <person name="Mudd A.B."/>
        </authorList>
    </citation>
    <scope>NUCLEOTIDE SEQUENCE</scope>
    <source>
        <strain evidence="2">237g6f4</strain>
        <tissue evidence="2">Blood</tissue>
    </source>
</reference>
<organism evidence="2 3">
    <name type="scientific">Engystomops pustulosus</name>
    <name type="common">Tungara frog</name>
    <name type="synonym">Physalaemus pustulosus</name>
    <dbReference type="NCBI Taxonomy" id="76066"/>
    <lineage>
        <taxon>Eukaryota</taxon>
        <taxon>Metazoa</taxon>
        <taxon>Chordata</taxon>
        <taxon>Craniata</taxon>
        <taxon>Vertebrata</taxon>
        <taxon>Euteleostomi</taxon>
        <taxon>Amphibia</taxon>
        <taxon>Batrachia</taxon>
        <taxon>Anura</taxon>
        <taxon>Neobatrachia</taxon>
        <taxon>Hyloidea</taxon>
        <taxon>Leptodactylidae</taxon>
        <taxon>Leiuperinae</taxon>
        <taxon>Engystomops</taxon>
    </lineage>
</organism>